<dbReference type="Proteomes" id="UP000019486">
    <property type="component" value="Unassembled WGS sequence"/>
</dbReference>
<organism evidence="2 3">
    <name type="scientific">Skermanella stibiiresistens SB22</name>
    <dbReference type="NCBI Taxonomy" id="1385369"/>
    <lineage>
        <taxon>Bacteria</taxon>
        <taxon>Pseudomonadati</taxon>
        <taxon>Pseudomonadota</taxon>
        <taxon>Alphaproteobacteria</taxon>
        <taxon>Rhodospirillales</taxon>
        <taxon>Azospirillaceae</taxon>
        <taxon>Skermanella</taxon>
    </lineage>
</organism>
<reference evidence="2 3" key="1">
    <citation type="submission" date="2013-08" db="EMBL/GenBank/DDBJ databases">
        <title>The genome sequence of Skermanella stibiiresistens.</title>
        <authorList>
            <person name="Zhu W."/>
            <person name="Wang G."/>
        </authorList>
    </citation>
    <scope>NUCLEOTIDE SEQUENCE [LARGE SCALE GENOMIC DNA]</scope>
    <source>
        <strain evidence="2 3">SB22</strain>
    </source>
</reference>
<keyword evidence="1" id="KW-0812">Transmembrane</keyword>
<evidence type="ECO:0000313" key="3">
    <source>
        <dbReference type="Proteomes" id="UP000019486"/>
    </source>
</evidence>
<keyword evidence="3" id="KW-1185">Reference proteome</keyword>
<feature type="transmembrane region" description="Helical" evidence="1">
    <location>
        <begin position="7"/>
        <end position="29"/>
    </location>
</feature>
<name>W9H092_9PROT</name>
<dbReference type="EMBL" id="AVFL01000012">
    <property type="protein sequence ID" value="EWY39499.1"/>
    <property type="molecule type" value="Genomic_DNA"/>
</dbReference>
<comment type="caution">
    <text evidence="2">The sequence shown here is derived from an EMBL/GenBank/DDBJ whole genome shotgun (WGS) entry which is preliminary data.</text>
</comment>
<evidence type="ECO:0000256" key="1">
    <source>
        <dbReference type="SAM" id="Phobius"/>
    </source>
</evidence>
<protein>
    <submittedName>
        <fullName evidence="2">Uncharacterized protein</fullName>
    </submittedName>
</protein>
<gene>
    <name evidence="2" type="ORF">N825_06930</name>
</gene>
<accession>W9H092</accession>
<proteinExistence type="predicted"/>
<evidence type="ECO:0000313" key="2">
    <source>
        <dbReference type="EMBL" id="EWY39499.1"/>
    </source>
</evidence>
<dbReference type="AlphaFoldDB" id="W9H092"/>
<keyword evidence="1" id="KW-1133">Transmembrane helix</keyword>
<keyword evidence="1" id="KW-0472">Membrane</keyword>
<sequence length="35" mass="3889">MNLDIEAYIALGFLVATVGVTVGLFWFLMTRKPNS</sequence>
<dbReference type="STRING" id="1385369.N825_06930"/>